<dbReference type="EMBL" id="AP018694">
    <property type="protein sequence ID" value="BBE20642.1"/>
    <property type="molecule type" value="Genomic_DNA"/>
</dbReference>
<reference evidence="7" key="1">
    <citation type="journal article" date="2020" name="Int. J. Syst. Evol. Microbiol.">
        <title>Aquipluma nitroreducens gen. nov. sp. nov., a novel facultatively anaerobic bacterium isolated from a freshwater lake.</title>
        <authorList>
            <person name="Watanabe M."/>
            <person name="Kojima H."/>
            <person name="Fukui M."/>
        </authorList>
    </citation>
    <scope>NUCLEOTIDE SEQUENCE</scope>
    <source>
        <strain evidence="7">MeG22</strain>
    </source>
</reference>
<keyword evidence="2" id="KW-1003">Cell membrane</keyword>
<evidence type="ECO:0000256" key="4">
    <source>
        <dbReference type="ARBA" id="ARBA00022679"/>
    </source>
</evidence>
<dbReference type="GO" id="GO:0009247">
    <property type="term" value="P:glycolipid biosynthetic process"/>
    <property type="evidence" value="ECO:0007669"/>
    <property type="project" value="UniProtKB-ARBA"/>
</dbReference>
<keyword evidence="5" id="KW-0472">Membrane</keyword>
<evidence type="ECO:0000256" key="5">
    <source>
        <dbReference type="ARBA" id="ARBA00023136"/>
    </source>
</evidence>
<dbReference type="Proteomes" id="UP001193389">
    <property type="component" value="Chromosome"/>
</dbReference>
<evidence type="ECO:0000256" key="2">
    <source>
        <dbReference type="ARBA" id="ARBA00022475"/>
    </source>
</evidence>
<sequence>MVRYRRKIVFTNLKKSFPEKSPEEIKIIARKFYHHLSDLGIETLKFSHMTEKEINDRIKLNNLEIFEEYYQRGKSAILLGMHHNNWEWGLYFQHEIKAQFLVVYDPVRNNKVLEQFLLNSRERFGAKSVVVNHSVRTALALNQAERPSVLLLLADQTSPASSQLWTTFLNQETALFAGPMKIAVKTNQPVLFFHIRKVGRSRYEAFIYKLIENPSEVEPVEIMMAYVRKMEEIIRSEPEYWLWSHRRWKHKRPANIELHEREAKTIKH</sequence>
<evidence type="ECO:0000313" key="8">
    <source>
        <dbReference type="Proteomes" id="UP001193389"/>
    </source>
</evidence>
<gene>
    <name evidence="7" type="ORF">AQPE_4836</name>
</gene>
<dbReference type="PANTHER" id="PTHR30606:SF10">
    <property type="entry name" value="PHOSPHATIDYLINOSITOL MANNOSIDE ACYLTRANSFERASE"/>
    <property type="match status" value="1"/>
</dbReference>
<keyword evidence="4" id="KW-0808">Transferase</keyword>
<dbReference type="PANTHER" id="PTHR30606">
    <property type="entry name" value="LIPID A BIOSYNTHESIS LAUROYL ACYLTRANSFERASE"/>
    <property type="match status" value="1"/>
</dbReference>
<dbReference type="KEGG" id="anf:AQPE_4836"/>
<dbReference type="InterPro" id="IPR004960">
    <property type="entry name" value="LipA_acyltrans"/>
</dbReference>
<dbReference type="Pfam" id="PF03279">
    <property type="entry name" value="Lip_A_acyltrans"/>
    <property type="match status" value="1"/>
</dbReference>
<dbReference type="CDD" id="cd07984">
    <property type="entry name" value="LPLAT_LABLAT-like"/>
    <property type="match status" value="1"/>
</dbReference>
<comment type="subcellular location">
    <subcellularLocation>
        <location evidence="1">Cell inner membrane</location>
    </subcellularLocation>
</comment>
<dbReference type="GO" id="GO:0005886">
    <property type="term" value="C:plasma membrane"/>
    <property type="evidence" value="ECO:0007669"/>
    <property type="project" value="UniProtKB-SubCell"/>
</dbReference>
<evidence type="ECO:0000313" key="7">
    <source>
        <dbReference type="EMBL" id="BBE20642.1"/>
    </source>
</evidence>
<dbReference type="AlphaFoldDB" id="A0A5K7SG84"/>
<evidence type="ECO:0000256" key="1">
    <source>
        <dbReference type="ARBA" id="ARBA00004533"/>
    </source>
</evidence>
<name>A0A5K7SG84_9BACT</name>
<keyword evidence="3" id="KW-0997">Cell inner membrane</keyword>
<proteinExistence type="predicted"/>
<evidence type="ECO:0000256" key="3">
    <source>
        <dbReference type="ARBA" id="ARBA00022519"/>
    </source>
</evidence>
<protein>
    <submittedName>
        <fullName evidence="7">Lipid A biosynthesis lauroyl acyltransferase</fullName>
    </submittedName>
</protein>
<dbReference type="GO" id="GO:0016746">
    <property type="term" value="F:acyltransferase activity"/>
    <property type="evidence" value="ECO:0007669"/>
    <property type="project" value="UniProtKB-KW"/>
</dbReference>
<accession>A0A5K7SG84</accession>
<keyword evidence="6 7" id="KW-0012">Acyltransferase</keyword>
<organism evidence="7 8">
    <name type="scientific">Aquipluma nitroreducens</name>
    <dbReference type="NCBI Taxonomy" id="2010828"/>
    <lineage>
        <taxon>Bacteria</taxon>
        <taxon>Pseudomonadati</taxon>
        <taxon>Bacteroidota</taxon>
        <taxon>Bacteroidia</taxon>
        <taxon>Marinilabiliales</taxon>
        <taxon>Prolixibacteraceae</taxon>
        <taxon>Aquipluma</taxon>
    </lineage>
</organism>
<evidence type="ECO:0000256" key="6">
    <source>
        <dbReference type="ARBA" id="ARBA00023315"/>
    </source>
</evidence>
<keyword evidence="8" id="KW-1185">Reference proteome</keyword>